<dbReference type="AlphaFoldDB" id="A0A9D1L3J6"/>
<gene>
    <name evidence="1" type="ORF">IAD49_03720</name>
</gene>
<dbReference type="Proteomes" id="UP000824087">
    <property type="component" value="Unassembled WGS sequence"/>
</dbReference>
<accession>A0A9D1L3J6</accession>
<proteinExistence type="predicted"/>
<protein>
    <submittedName>
        <fullName evidence="1">Uncharacterized protein</fullName>
    </submittedName>
</protein>
<organism evidence="1 2">
    <name type="scientific">Candidatus Fimihabitans intestinipullorum</name>
    <dbReference type="NCBI Taxonomy" id="2840820"/>
    <lineage>
        <taxon>Bacteria</taxon>
        <taxon>Bacillati</taxon>
        <taxon>Mycoplasmatota</taxon>
        <taxon>Mycoplasmatota incertae sedis</taxon>
        <taxon>Candidatus Fimihabitans</taxon>
    </lineage>
</organism>
<evidence type="ECO:0000313" key="1">
    <source>
        <dbReference type="EMBL" id="HIU22671.1"/>
    </source>
</evidence>
<reference evidence="1" key="2">
    <citation type="journal article" date="2021" name="PeerJ">
        <title>Extensive microbial diversity within the chicken gut microbiome revealed by metagenomics and culture.</title>
        <authorList>
            <person name="Gilroy R."/>
            <person name="Ravi A."/>
            <person name="Getino M."/>
            <person name="Pursley I."/>
            <person name="Horton D.L."/>
            <person name="Alikhan N.F."/>
            <person name="Baker D."/>
            <person name="Gharbi K."/>
            <person name="Hall N."/>
            <person name="Watson M."/>
            <person name="Adriaenssens E.M."/>
            <person name="Foster-Nyarko E."/>
            <person name="Jarju S."/>
            <person name="Secka A."/>
            <person name="Antonio M."/>
            <person name="Oren A."/>
            <person name="Chaudhuri R.R."/>
            <person name="La Ragione R."/>
            <person name="Hildebrand F."/>
            <person name="Pallen M.J."/>
        </authorList>
    </citation>
    <scope>NUCLEOTIDE SEQUENCE</scope>
    <source>
        <strain evidence="1">CHK197-8231</strain>
    </source>
</reference>
<evidence type="ECO:0000313" key="2">
    <source>
        <dbReference type="Proteomes" id="UP000824087"/>
    </source>
</evidence>
<comment type="caution">
    <text evidence="1">The sequence shown here is derived from an EMBL/GenBank/DDBJ whole genome shotgun (WGS) entry which is preliminary data.</text>
</comment>
<reference evidence="1" key="1">
    <citation type="submission" date="2020-10" db="EMBL/GenBank/DDBJ databases">
        <authorList>
            <person name="Gilroy R."/>
        </authorList>
    </citation>
    <scope>NUCLEOTIDE SEQUENCE</scope>
    <source>
        <strain evidence="1">CHK197-8231</strain>
    </source>
</reference>
<dbReference type="EMBL" id="DVML01000022">
    <property type="protein sequence ID" value="HIU22671.1"/>
    <property type="molecule type" value="Genomic_DNA"/>
</dbReference>
<name>A0A9D1L3J6_9BACT</name>
<sequence length="117" mass="13227">MIYIEKSTMNLELVIGDTGSFSLKPKINKETYLSEGDKIYFTVKKKKTGDVVLNKEITEFRNGIVDIIIEPKDTLDLEPGNYIYDIKSVRKDGTVDTLIPNNPSASLTLKRGVKSWK</sequence>